<dbReference type="InterPro" id="IPR008929">
    <property type="entry name" value="Chondroitin_lyas"/>
</dbReference>
<feature type="chain" id="PRO_5040881376" evidence="5">
    <location>
        <begin position="23"/>
        <end position="608"/>
    </location>
</feature>
<evidence type="ECO:0000313" key="7">
    <source>
        <dbReference type="EMBL" id="MCG2417529.1"/>
    </source>
</evidence>
<proteinExistence type="predicted"/>
<dbReference type="PANTHER" id="PTHR39210:SF1">
    <property type="entry name" value="HEPARIN-SULFATE LYASE"/>
    <property type="match status" value="1"/>
</dbReference>
<dbReference type="EMBL" id="JAIRBA010000001">
    <property type="protein sequence ID" value="MCG2417529.1"/>
    <property type="molecule type" value="Genomic_DNA"/>
</dbReference>
<dbReference type="GO" id="GO:0016829">
    <property type="term" value="F:lyase activity"/>
    <property type="evidence" value="ECO:0007669"/>
    <property type="project" value="UniProtKB-KW"/>
</dbReference>
<organism evidence="7 8">
    <name type="scientific">Aequorivita vitellina</name>
    <dbReference type="NCBI Taxonomy" id="2874475"/>
    <lineage>
        <taxon>Bacteria</taxon>
        <taxon>Pseudomonadati</taxon>
        <taxon>Bacteroidota</taxon>
        <taxon>Flavobacteriia</taxon>
        <taxon>Flavobacteriales</taxon>
        <taxon>Flavobacteriaceae</taxon>
        <taxon>Aequorivita</taxon>
    </lineage>
</organism>
<evidence type="ECO:0000256" key="4">
    <source>
        <dbReference type="ARBA" id="ARBA00023239"/>
    </source>
</evidence>
<protein>
    <submittedName>
        <fullName evidence="7">Heparinase II/III-family protein</fullName>
    </submittedName>
</protein>
<dbReference type="GO" id="GO:0042597">
    <property type="term" value="C:periplasmic space"/>
    <property type="evidence" value="ECO:0007669"/>
    <property type="project" value="UniProtKB-SubCell"/>
</dbReference>
<evidence type="ECO:0000259" key="6">
    <source>
        <dbReference type="Pfam" id="PF07940"/>
    </source>
</evidence>
<keyword evidence="8" id="KW-1185">Reference proteome</keyword>
<dbReference type="SUPFAM" id="SSF48230">
    <property type="entry name" value="Chondroitin AC/alginate lyase"/>
    <property type="match status" value="1"/>
</dbReference>
<dbReference type="PANTHER" id="PTHR39210">
    <property type="entry name" value="HEPARIN-SULFATE LYASE"/>
    <property type="match status" value="1"/>
</dbReference>
<evidence type="ECO:0000256" key="2">
    <source>
        <dbReference type="ARBA" id="ARBA00022729"/>
    </source>
</evidence>
<dbReference type="Gene3D" id="1.50.10.100">
    <property type="entry name" value="Chondroitin AC/alginate lyase"/>
    <property type="match status" value="1"/>
</dbReference>
<name>A0A9X1TZ12_9FLAO</name>
<evidence type="ECO:0000256" key="5">
    <source>
        <dbReference type="SAM" id="SignalP"/>
    </source>
</evidence>
<gene>
    <name evidence="7" type="ORF">K8089_00745</name>
</gene>
<evidence type="ECO:0000313" key="8">
    <source>
        <dbReference type="Proteomes" id="UP001139461"/>
    </source>
</evidence>
<dbReference type="PROSITE" id="PS51257">
    <property type="entry name" value="PROKAR_LIPOPROTEIN"/>
    <property type="match status" value="1"/>
</dbReference>
<dbReference type="Pfam" id="PF07940">
    <property type="entry name" value="Hepar_II_III_C"/>
    <property type="match status" value="1"/>
</dbReference>
<evidence type="ECO:0000256" key="1">
    <source>
        <dbReference type="ARBA" id="ARBA00004418"/>
    </source>
</evidence>
<evidence type="ECO:0000256" key="3">
    <source>
        <dbReference type="ARBA" id="ARBA00022764"/>
    </source>
</evidence>
<keyword evidence="3" id="KW-0574">Periplasm</keyword>
<keyword evidence="4" id="KW-0456">Lyase</keyword>
<comment type="subcellular location">
    <subcellularLocation>
        <location evidence="1">Periplasm</location>
    </subcellularLocation>
</comment>
<accession>A0A9X1TZ12</accession>
<dbReference type="Proteomes" id="UP001139461">
    <property type="component" value="Unassembled WGS sequence"/>
</dbReference>
<dbReference type="Gene3D" id="2.70.98.70">
    <property type="match status" value="1"/>
</dbReference>
<reference evidence="7" key="1">
    <citation type="submission" date="2021-09" db="EMBL/GenBank/DDBJ databases">
        <title>Genome of Aequorivita sp. strain F47161.</title>
        <authorList>
            <person name="Wang Y."/>
        </authorList>
    </citation>
    <scope>NUCLEOTIDE SEQUENCE</scope>
    <source>
        <strain evidence="7">F47161</strain>
    </source>
</reference>
<dbReference type="InterPro" id="IPR012480">
    <property type="entry name" value="Hepar_II_III_C"/>
</dbReference>
<dbReference type="AlphaFoldDB" id="A0A9X1TZ12"/>
<feature type="domain" description="Heparinase II/III-like C-terminal" evidence="6">
    <location>
        <begin position="371"/>
        <end position="546"/>
    </location>
</feature>
<keyword evidence="2 5" id="KW-0732">Signal</keyword>
<sequence>MKNIYFILLTPLILLLSCNNNINDSNKTEKIKDTSIKITPDSTSYALSLYDISKELRFEEIPRTVPYDSIKNKRYADLIMKDSIVVLHSFKPYFMPLDKITWSENPEKNNTWQNYYEALFFVSILNHAYHDYGTEAYHQKAKKYILNYIEKHPSLAEKTSEYTWYDHAVAFRTLHLLQTVADELEEEDPDTNFIQKVFGHISLNITFMMDPKNYKSNNHSLMMDRSLLYLAKIIKTHPSFYNKIYYPTVTRTEENIDKIIDPTGLAREHSTTYHIFNHNLNKTILKFIEEKDINPAFQLKMLRKNDVFLQLVKPDQTFPLWGDSQVEVLNAQRVEEFGNDQRVLDVLAGKKLPSMVNFDNNIATLRTQQNDSSYVALFANYYSRVHKHNDDLSFIFQTLGTDILTDQGYYGYEKEYRPYLMSVFAHNSVTINSEDYWPGKEGQYSKLTGYLKTPNTEIVSGEHTMYDSITVKRNLYFIKPNVIVLQDWAESDYPNLIKDISQQFNFGEQATDAQVSENSAVITFPKNITATVKSFTDNDKITLKESYRSRIQYSKVPIYQIKVQKASNKLITVIEVQSPAYKSPVSSISIQKGKIKYEKDGEKYTLAL</sequence>
<feature type="signal peptide" evidence="5">
    <location>
        <begin position="1"/>
        <end position="22"/>
    </location>
</feature>
<comment type="caution">
    <text evidence="7">The sequence shown here is derived from an EMBL/GenBank/DDBJ whole genome shotgun (WGS) entry which is preliminary data.</text>
</comment>
<dbReference type="RefSeq" id="WP_237601347.1">
    <property type="nucleotide sequence ID" value="NZ_JAIRBA010000001.1"/>
</dbReference>